<feature type="region of interest" description="Disordered" evidence="1">
    <location>
        <begin position="300"/>
        <end position="324"/>
    </location>
</feature>
<gene>
    <name evidence="3" type="ORF">C9J01_08455</name>
</gene>
<dbReference type="Proteomes" id="UP000241346">
    <property type="component" value="Unassembled WGS sequence"/>
</dbReference>
<evidence type="ECO:0000256" key="2">
    <source>
        <dbReference type="SAM" id="SignalP"/>
    </source>
</evidence>
<evidence type="ECO:0000313" key="4">
    <source>
        <dbReference type="Proteomes" id="UP000241346"/>
    </source>
</evidence>
<sequence>MNNVYRLVLVVCALALMPLRGNASAVDVELNYYTKANHLVNAGRYQQASEQWHRLTILFLSSEAKLGRKRMWQFAGLSEALAAISADKANDAMAYQYWADSTRYLMTGGTNWKQMRKKLHRRYEHANTLLSTQLQVADLASSIDSEWENELAVLQSWDEKLSLFSFESPKLGLADRQVQAAGVQPVAAIPAVNPVYQPPQGGKKLSGLNTSYSKEQHVIPTGVPAETTNLANGDNSQPEDALEPVEQQPKQVEAIAPESEKPIPIPTESSVSRHFVVSDAEVKLQTAPVMSKGIVISGPASAKVTQTANPDSKETATEPSQATEPVIDLDSGKEVNKQSLSEDVSETREKVLVTPLEEIEYEEQDLKQLVTPKKQSQANSVDKGVEQMIIPTGHFEQPEKQAVAPLQRRSFAPVSQ</sequence>
<feature type="region of interest" description="Disordered" evidence="1">
    <location>
        <begin position="393"/>
        <end position="416"/>
    </location>
</feature>
<dbReference type="RefSeq" id="WP_107297697.1">
    <property type="nucleotide sequence ID" value="NZ_PYMB01000002.1"/>
</dbReference>
<dbReference type="AlphaFoldDB" id="A0A2T3NHF4"/>
<feature type="signal peptide" evidence="2">
    <location>
        <begin position="1"/>
        <end position="25"/>
    </location>
</feature>
<reference evidence="3 4" key="1">
    <citation type="submission" date="2018-03" db="EMBL/GenBank/DDBJ databases">
        <title>Whole genome sequencing of Histamine producing bacteria.</title>
        <authorList>
            <person name="Butler K."/>
        </authorList>
    </citation>
    <scope>NUCLEOTIDE SEQUENCE [LARGE SCALE GENOMIC DNA]</scope>
    <source>
        <strain evidence="3 4">DSM 19138</strain>
    </source>
</reference>
<accession>A0A2T3NHF4</accession>
<feature type="region of interest" description="Disordered" evidence="1">
    <location>
        <begin position="224"/>
        <end position="243"/>
    </location>
</feature>
<dbReference type="EMBL" id="PYMB01000002">
    <property type="protein sequence ID" value="PSW14454.1"/>
    <property type="molecule type" value="Genomic_DNA"/>
</dbReference>
<dbReference type="OrthoDB" id="5829988at2"/>
<keyword evidence="2" id="KW-0732">Signal</keyword>
<name>A0A2T3NHF4_9GAMM</name>
<evidence type="ECO:0000256" key="1">
    <source>
        <dbReference type="SAM" id="MobiDB-lite"/>
    </source>
</evidence>
<protein>
    <submittedName>
        <fullName evidence="3">Uncharacterized protein</fullName>
    </submittedName>
</protein>
<evidence type="ECO:0000313" key="3">
    <source>
        <dbReference type="EMBL" id="PSW14454.1"/>
    </source>
</evidence>
<comment type="caution">
    <text evidence="3">The sequence shown here is derived from an EMBL/GenBank/DDBJ whole genome shotgun (WGS) entry which is preliminary data.</text>
</comment>
<organism evidence="3 4">
    <name type="scientific">Photobacterium rosenbergii</name>
    <dbReference type="NCBI Taxonomy" id="294936"/>
    <lineage>
        <taxon>Bacteria</taxon>
        <taxon>Pseudomonadati</taxon>
        <taxon>Pseudomonadota</taxon>
        <taxon>Gammaproteobacteria</taxon>
        <taxon>Vibrionales</taxon>
        <taxon>Vibrionaceae</taxon>
        <taxon>Photobacterium</taxon>
    </lineage>
</organism>
<feature type="chain" id="PRO_5015531506" evidence="2">
    <location>
        <begin position="26"/>
        <end position="416"/>
    </location>
</feature>
<feature type="compositionally biased region" description="Polar residues" evidence="1">
    <location>
        <begin position="226"/>
        <end position="238"/>
    </location>
</feature>
<proteinExistence type="predicted"/>